<accession>A0A6J5LNV3</accession>
<evidence type="ECO:0000313" key="1">
    <source>
        <dbReference type="EMBL" id="CAB4133379.1"/>
    </source>
</evidence>
<dbReference type="InterPro" id="IPR036514">
    <property type="entry name" value="SGNH_hydro_sf"/>
</dbReference>
<reference evidence="1" key="1">
    <citation type="submission" date="2020-04" db="EMBL/GenBank/DDBJ databases">
        <authorList>
            <person name="Chiriac C."/>
            <person name="Salcher M."/>
            <person name="Ghai R."/>
            <person name="Kavagutti S V."/>
        </authorList>
    </citation>
    <scope>NUCLEOTIDE SEQUENCE</scope>
</reference>
<dbReference type="CDD" id="cd00229">
    <property type="entry name" value="SGNH_hydrolase"/>
    <property type="match status" value="1"/>
</dbReference>
<protein>
    <submittedName>
        <fullName evidence="1">SGNH_hydrolase domain containing protein</fullName>
    </submittedName>
</protein>
<keyword evidence="1" id="KW-0378">Hydrolase</keyword>
<dbReference type="Gene3D" id="3.40.50.1110">
    <property type="entry name" value="SGNH hydrolase"/>
    <property type="match status" value="1"/>
</dbReference>
<organism evidence="1">
    <name type="scientific">uncultured Caudovirales phage</name>
    <dbReference type="NCBI Taxonomy" id="2100421"/>
    <lineage>
        <taxon>Viruses</taxon>
        <taxon>Duplodnaviria</taxon>
        <taxon>Heunggongvirae</taxon>
        <taxon>Uroviricota</taxon>
        <taxon>Caudoviricetes</taxon>
        <taxon>Peduoviridae</taxon>
        <taxon>Maltschvirus</taxon>
        <taxon>Maltschvirus maltsch</taxon>
    </lineage>
</organism>
<sequence>MRILISGDSWSQGEWDQIDGCATVIHGGISQYFQDNEHEVINVGRGGFNNIESMESALDIIDDSFNHFILFFTDPLRQATSEEIGTITPQEIIELHFVYILEQFKYIKSKLPNIKITVIGGCAKFTKSSELIDLLVPSINELLIPTFKDTHFMDSVEWRKFFDNHYKKFTQKQKIAWTEVIVKTSHKFTLWKEHPEFFWPDGYHTNKKGHKFLYDHIINEWLRLH</sequence>
<gene>
    <name evidence="1" type="ORF">UFOVP257_163</name>
</gene>
<dbReference type="SUPFAM" id="SSF52266">
    <property type="entry name" value="SGNH hydrolase"/>
    <property type="match status" value="1"/>
</dbReference>
<dbReference type="GO" id="GO:0016787">
    <property type="term" value="F:hydrolase activity"/>
    <property type="evidence" value="ECO:0007669"/>
    <property type="project" value="UniProtKB-KW"/>
</dbReference>
<name>A0A6J5LNV3_9CAUD</name>
<proteinExistence type="predicted"/>
<dbReference type="EMBL" id="LR796274">
    <property type="protein sequence ID" value="CAB4133379.1"/>
    <property type="molecule type" value="Genomic_DNA"/>
</dbReference>